<comment type="caution">
    <text evidence="1">The sequence shown here is derived from an EMBL/GenBank/DDBJ whole genome shotgun (WGS) entry which is preliminary data.</text>
</comment>
<gene>
    <name evidence="1" type="ORF">H9650_09130</name>
</gene>
<dbReference type="EMBL" id="JACSQO010000003">
    <property type="protein sequence ID" value="MBD7944281.1"/>
    <property type="molecule type" value="Genomic_DNA"/>
</dbReference>
<dbReference type="RefSeq" id="WP_191697023.1">
    <property type="nucleotide sequence ID" value="NZ_JACSQO010000003.1"/>
</dbReference>
<protein>
    <recommendedName>
        <fullName evidence="3">YqhG</fullName>
    </recommendedName>
</protein>
<evidence type="ECO:0000313" key="2">
    <source>
        <dbReference type="Proteomes" id="UP000640786"/>
    </source>
</evidence>
<accession>A0ABR8R8Z4</accession>
<evidence type="ECO:0008006" key="3">
    <source>
        <dbReference type="Google" id="ProtNLM"/>
    </source>
</evidence>
<organism evidence="1 2">
    <name type="scientific">Psychrobacillus faecigallinarum</name>
    <dbReference type="NCBI Taxonomy" id="2762235"/>
    <lineage>
        <taxon>Bacteria</taxon>
        <taxon>Bacillati</taxon>
        <taxon>Bacillota</taxon>
        <taxon>Bacilli</taxon>
        <taxon>Bacillales</taxon>
        <taxon>Bacillaceae</taxon>
        <taxon>Psychrobacillus</taxon>
    </lineage>
</organism>
<reference evidence="1 2" key="1">
    <citation type="submission" date="2020-08" db="EMBL/GenBank/DDBJ databases">
        <title>A Genomic Blueprint of the Chicken Gut Microbiome.</title>
        <authorList>
            <person name="Gilroy R."/>
            <person name="Ravi A."/>
            <person name="Getino M."/>
            <person name="Pursley I."/>
            <person name="Horton D.L."/>
            <person name="Alikhan N.-F."/>
            <person name="Baker D."/>
            <person name="Gharbi K."/>
            <person name="Hall N."/>
            <person name="Watson M."/>
            <person name="Adriaenssens E.M."/>
            <person name="Foster-Nyarko E."/>
            <person name="Jarju S."/>
            <person name="Secka A."/>
            <person name="Antonio M."/>
            <person name="Oren A."/>
            <person name="Chaudhuri R."/>
            <person name="La Ragione R.M."/>
            <person name="Hildebrand F."/>
            <person name="Pallen M.J."/>
        </authorList>
    </citation>
    <scope>NUCLEOTIDE SEQUENCE [LARGE SCALE GENOMIC DNA]</scope>
    <source>
        <strain evidence="1 2">Sa2BUA9</strain>
    </source>
</reference>
<dbReference type="Pfam" id="PF11079">
    <property type="entry name" value="YqhG"/>
    <property type="match status" value="1"/>
</dbReference>
<evidence type="ECO:0000313" key="1">
    <source>
        <dbReference type="EMBL" id="MBD7944281.1"/>
    </source>
</evidence>
<dbReference type="Proteomes" id="UP000640786">
    <property type="component" value="Unassembled WGS sequence"/>
</dbReference>
<proteinExistence type="predicted"/>
<name>A0ABR8R8Z4_9BACI</name>
<keyword evidence="2" id="KW-1185">Reference proteome</keyword>
<dbReference type="InterPro" id="IPR024562">
    <property type="entry name" value="YqhG"/>
</dbReference>
<sequence>MYPKQVHDFLLQFFKENNCPILSESDHYVVVQLTEEMDKKLMNRPYYWQYVEATGAESSPMQLTFITDKTKLQEDIKGEIIHFGSNRLNQMFRAAQELGSFVHMYEKVVSDTQVIFTPWLGVNYKITYYSDQTKETLFSLGLNLMTGIVREDFHDSMKEISFDVAMPDNVFNLPYIIKPLRGLERLDAVIDGVITNDDHTWAEEAKERWRKSLEVLEYFYEGVEEKPECYEMEKKALEEQYAARVGIEIISGGLFYMR</sequence>